<keyword evidence="3" id="KW-1185">Reference proteome</keyword>
<proteinExistence type="predicted"/>
<evidence type="ECO:0000313" key="3">
    <source>
        <dbReference type="Proteomes" id="UP001362999"/>
    </source>
</evidence>
<sequence>MGRDGGRREEVEGMETIHGSWCMWDEPSRARWPEQPIGDLHYSTRHFGSPGNGHPTLGIPRGLCAAYHPFDLQVLASKFTEFRNVHVQGGIVVFSTPQRLQEGSIIIFFFAVSLIQFETLVLILSAVNSNIKYSPRFRSNIHSCNQCNAVNHRTTGTPQMMRISVLYFEATYSPLFMRCSDSRARRALRYSCKSKNSSTLELNSPTMQAARNSPEVSFRFRFPSDSTPRFEIYHCLPQNKRATRI</sequence>
<organism evidence="2 3">
    <name type="scientific">Favolaschia claudopus</name>
    <dbReference type="NCBI Taxonomy" id="2862362"/>
    <lineage>
        <taxon>Eukaryota</taxon>
        <taxon>Fungi</taxon>
        <taxon>Dikarya</taxon>
        <taxon>Basidiomycota</taxon>
        <taxon>Agaricomycotina</taxon>
        <taxon>Agaricomycetes</taxon>
        <taxon>Agaricomycetidae</taxon>
        <taxon>Agaricales</taxon>
        <taxon>Marasmiineae</taxon>
        <taxon>Mycenaceae</taxon>
        <taxon>Favolaschia</taxon>
    </lineage>
</organism>
<dbReference type="AlphaFoldDB" id="A0AAV9ZNT2"/>
<dbReference type="EMBL" id="JAWWNJ010000126">
    <property type="protein sequence ID" value="KAK6988037.1"/>
    <property type="molecule type" value="Genomic_DNA"/>
</dbReference>
<name>A0AAV9ZNT2_9AGAR</name>
<reference evidence="2 3" key="1">
    <citation type="journal article" date="2024" name="J Genomics">
        <title>Draft genome sequencing and assembly of Favolaschia claudopus CIRM-BRFM 2984 isolated from oak limbs.</title>
        <authorList>
            <person name="Navarro D."/>
            <person name="Drula E."/>
            <person name="Chaduli D."/>
            <person name="Cazenave R."/>
            <person name="Ahrendt S."/>
            <person name="Wang J."/>
            <person name="Lipzen A."/>
            <person name="Daum C."/>
            <person name="Barry K."/>
            <person name="Grigoriev I.V."/>
            <person name="Favel A."/>
            <person name="Rosso M.N."/>
            <person name="Martin F."/>
        </authorList>
    </citation>
    <scope>NUCLEOTIDE SEQUENCE [LARGE SCALE GENOMIC DNA]</scope>
    <source>
        <strain evidence="2 3">CIRM-BRFM 2984</strain>
    </source>
</reference>
<gene>
    <name evidence="2" type="ORF">R3P38DRAFT_286876</name>
</gene>
<evidence type="ECO:0000313" key="2">
    <source>
        <dbReference type="EMBL" id="KAK6988037.1"/>
    </source>
</evidence>
<keyword evidence="1" id="KW-0812">Transmembrane</keyword>
<feature type="transmembrane region" description="Helical" evidence="1">
    <location>
        <begin position="105"/>
        <end position="127"/>
    </location>
</feature>
<comment type="caution">
    <text evidence="2">The sequence shown here is derived from an EMBL/GenBank/DDBJ whole genome shotgun (WGS) entry which is preliminary data.</text>
</comment>
<keyword evidence="1" id="KW-0472">Membrane</keyword>
<keyword evidence="1" id="KW-1133">Transmembrane helix</keyword>
<protein>
    <submittedName>
        <fullName evidence="2">Uncharacterized protein</fullName>
    </submittedName>
</protein>
<accession>A0AAV9ZNT2</accession>
<dbReference type="Proteomes" id="UP001362999">
    <property type="component" value="Unassembled WGS sequence"/>
</dbReference>
<evidence type="ECO:0000256" key="1">
    <source>
        <dbReference type="SAM" id="Phobius"/>
    </source>
</evidence>